<dbReference type="PANTHER" id="PTHR33845">
    <property type="entry name" value="C2H2-TYPE DOMAIN-CONTAINING PROTEIN"/>
    <property type="match status" value="1"/>
</dbReference>
<evidence type="ECO:0000256" key="1">
    <source>
        <dbReference type="PROSITE-ProRule" id="PRU00042"/>
    </source>
</evidence>
<evidence type="ECO:0000313" key="3">
    <source>
        <dbReference type="EMBL" id="CAH3123954.1"/>
    </source>
</evidence>
<evidence type="ECO:0000259" key="2">
    <source>
        <dbReference type="PROSITE" id="PS50157"/>
    </source>
</evidence>
<proteinExistence type="predicted"/>
<dbReference type="EMBL" id="CALNXJ010000020">
    <property type="protein sequence ID" value="CAH3123954.1"/>
    <property type="molecule type" value="Genomic_DNA"/>
</dbReference>
<name>A0AAU9WSQ1_9CNID</name>
<keyword evidence="4" id="KW-1185">Reference proteome</keyword>
<comment type="caution">
    <text evidence="3">The sequence shown here is derived from an EMBL/GenBank/DDBJ whole genome shotgun (WGS) entry which is preliminary data.</text>
</comment>
<sequence>MTTMTHVTAATLLQIEAGLAAQTENLSSVEKEDLLFRVKQAKKAIWAWKSHFLRSVNQDSARVELLDQLDETSVLLVQDWAMKYLPRKYRESQTDWFGKRGIPWHVTVATKREGDEMQMLTFVHIFKPCNKDNCAVLAVMADVIRQLKITVPNLASVYYRQDNAGCYHCGATIVCARVLGEQFGVSIKRLDFSDPQGGKGPCDRKAATIKSHMRVHLNSGSDIETPAQMSDATLSSGGVSVVNVTQCESATPLEQIFEGRRCDPQTHSSTFTSVKVRRKNVQPQVHEDQVDQEANAEFLENLTGVEEGLFVCPEESCTRTFLRHSSMQRHLDCGKHERALERETLTDRAVKVYGEKLEGQTPSVPEVIANSIPDIIPDSCRKVPMGWALRAGAQLKRFTSSQKAYLTAKFKLGEQSGQKADPASVARAMVSAKEASGNHLFTSDDFLTAN</sequence>
<accession>A0AAU9WSQ1</accession>
<gene>
    <name evidence="3" type="ORF">PMEA_00011621</name>
</gene>
<keyword evidence="1" id="KW-0863">Zinc-finger</keyword>
<dbReference type="AlphaFoldDB" id="A0AAU9WSQ1"/>
<feature type="domain" description="C2H2-type" evidence="2">
    <location>
        <begin position="310"/>
        <end position="336"/>
    </location>
</feature>
<dbReference type="PANTHER" id="PTHR33845:SF1">
    <property type="entry name" value="C2H2-TYPE DOMAIN-CONTAINING PROTEIN"/>
    <property type="match status" value="1"/>
</dbReference>
<evidence type="ECO:0000313" key="4">
    <source>
        <dbReference type="Proteomes" id="UP001159428"/>
    </source>
</evidence>
<dbReference type="GO" id="GO:0008270">
    <property type="term" value="F:zinc ion binding"/>
    <property type="evidence" value="ECO:0007669"/>
    <property type="project" value="UniProtKB-KW"/>
</dbReference>
<dbReference type="PROSITE" id="PS00028">
    <property type="entry name" value="ZINC_FINGER_C2H2_1"/>
    <property type="match status" value="1"/>
</dbReference>
<organism evidence="3 4">
    <name type="scientific">Pocillopora meandrina</name>
    <dbReference type="NCBI Taxonomy" id="46732"/>
    <lineage>
        <taxon>Eukaryota</taxon>
        <taxon>Metazoa</taxon>
        <taxon>Cnidaria</taxon>
        <taxon>Anthozoa</taxon>
        <taxon>Hexacorallia</taxon>
        <taxon>Scleractinia</taxon>
        <taxon>Astrocoeniina</taxon>
        <taxon>Pocilloporidae</taxon>
        <taxon>Pocillopora</taxon>
    </lineage>
</organism>
<keyword evidence="1" id="KW-0862">Zinc</keyword>
<keyword evidence="1" id="KW-0479">Metal-binding</keyword>
<reference evidence="3 4" key="1">
    <citation type="submission" date="2022-05" db="EMBL/GenBank/DDBJ databases">
        <authorList>
            <consortium name="Genoscope - CEA"/>
            <person name="William W."/>
        </authorList>
    </citation>
    <scope>NUCLEOTIDE SEQUENCE [LARGE SCALE GENOMIC DNA]</scope>
</reference>
<dbReference type="Proteomes" id="UP001159428">
    <property type="component" value="Unassembled WGS sequence"/>
</dbReference>
<protein>
    <recommendedName>
        <fullName evidence="2">C2H2-type domain-containing protein</fullName>
    </recommendedName>
</protein>
<dbReference type="PROSITE" id="PS50157">
    <property type="entry name" value="ZINC_FINGER_C2H2_2"/>
    <property type="match status" value="1"/>
</dbReference>
<dbReference type="InterPro" id="IPR013087">
    <property type="entry name" value="Znf_C2H2_type"/>
</dbReference>